<dbReference type="STRING" id="101091.A0A1C7NR24"/>
<organism evidence="3 4">
    <name type="scientific">Choanephora cucurbitarum</name>
    <dbReference type="NCBI Taxonomy" id="101091"/>
    <lineage>
        <taxon>Eukaryota</taxon>
        <taxon>Fungi</taxon>
        <taxon>Fungi incertae sedis</taxon>
        <taxon>Mucoromycota</taxon>
        <taxon>Mucoromycotina</taxon>
        <taxon>Mucoromycetes</taxon>
        <taxon>Mucorales</taxon>
        <taxon>Mucorineae</taxon>
        <taxon>Choanephoraceae</taxon>
        <taxon>Choanephoroideae</taxon>
        <taxon>Choanephora</taxon>
    </lineage>
</organism>
<feature type="compositionally biased region" description="Polar residues" evidence="2">
    <location>
        <begin position="346"/>
        <end position="357"/>
    </location>
</feature>
<protein>
    <submittedName>
        <fullName evidence="3">Uncharacterized protein</fullName>
    </submittedName>
</protein>
<dbReference type="OrthoDB" id="9932926at2759"/>
<feature type="region of interest" description="Disordered" evidence="2">
    <location>
        <begin position="345"/>
        <end position="374"/>
    </location>
</feature>
<evidence type="ECO:0000313" key="4">
    <source>
        <dbReference type="Proteomes" id="UP000093000"/>
    </source>
</evidence>
<dbReference type="EMBL" id="LUGH01000010">
    <property type="protein sequence ID" value="OBZ91478.1"/>
    <property type="molecule type" value="Genomic_DNA"/>
</dbReference>
<gene>
    <name evidence="3" type="ORF">A0J61_00477</name>
</gene>
<dbReference type="Proteomes" id="UP000093000">
    <property type="component" value="Unassembled WGS sequence"/>
</dbReference>
<sequence>MQNFENLDRLMKQSNQIGELKEELETIKKDTEAHYEDLLAEKDQLIYQSQQRIEELENRKQQESIVESLSVQEDKHLDIKTVNELQRQLEEKDKFIYQQKAEFDELKAQWEVERAELVRPALEQVTEQLDELKRTNKVVVERLNEKEDELAELRAELSRKDREPIKSTSAFNEREKRLNRLTIDLENDRLLAQKLEDLNQQLEAQKQKHEAILKTHAQVIAEKDKVLLQHQKSLDQLKRGHENATKSLEEEQRRNIQKLEIKHQHDIEALTKRLKQAESQAKNHINDELDQLLVEFEQSQHNHTVELADLQKSHQEQLSVMKRGQQEEIASLMNQGKVNNFFKAQGSASSIPTSPRSASKLKDNTKFSWPPVTA</sequence>
<dbReference type="InParanoid" id="A0A1C7NR24"/>
<feature type="coiled-coil region" evidence="1">
    <location>
        <begin position="122"/>
        <end position="287"/>
    </location>
</feature>
<proteinExistence type="predicted"/>
<evidence type="ECO:0000313" key="3">
    <source>
        <dbReference type="EMBL" id="OBZ91478.1"/>
    </source>
</evidence>
<comment type="caution">
    <text evidence="3">The sequence shown here is derived from an EMBL/GenBank/DDBJ whole genome shotgun (WGS) entry which is preliminary data.</text>
</comment>
<reference evidence="3 4" key="1">
    <citation type="submission" date="2016-03" db="EMBL/GenBank/DDBJ databases">
        <title>Choanephora cucurbitarum.</title>
        <authorList>
            <person name="Min B."/>
            <person name="Park H."/>
            <person name="Park J.-H."/>
            <person name="Shin H.-D."/>
            <person name="Choi I.-G."/>
        </authorList>
    </citation>
    <scope>NUCLEOTIDE SEQUENCE [LARGE SCALE GENOMIC DNA]</scope>
    <source>
        <strain evidence="3 4">KUS-F28377</strain>
    </source>
</reference>
<keyword evidence="1" id="KW-0175">Coiled coil</keyword>
<evidence type="ECO:0000256" key="1">
    <source>
        <dbReference type="SAM" id="Coils"/>
    </source>
</evidence>
<dbReference type="AlphaFoldDB" id="A0A1C7NR24"/>
<keyword evidence="4" id="KW-1185">Reference proteome</keyword>
<evidence type="ECO:0000256" key="2">
    <source>
        <dbReference type="SAM" id="MobiDB-lite"/>
    </source>
</evidence>
<accession>A0A1C7NR24</accession>
<feature type="coiled-coil region" evidence="1">
    <location>
        <begin position="10"/>
        <end position="59"/>
    </location>
</feature>
<name>A0A1C7NR24_9FUNG</name>